<gene>
    <name evidence="4" type="ORF">EDC38_2012</name>
</gene>
<organism evidence="4 5">
    <name type="scientific">Marinimicrobium koreense</name>
    <dbReference type="NCBI Taxonomy" id="306545"/>
    <lineage>
        <taxon>Bacteria</taxon>
        <taxon>Pseudomonadati</taxon>
        <taxon>Pseudomonadota</taxon>
        <taxon>Gammaproteobacteria</taxon>
        <taxon>Cellvibrionales</taxon>
        <taxon>Cellvibrionaceae</taxon>
        <taxon>Marinimicrobium</taxon>
    </lineage>
</organism>
<keyword evidence="5" id="KW-1185">Reference proteome</keyword>
<dbReference type="GO" id="GO:0046872">
    <property type="term" value="F:metal ion binding"/>
    <property type="evidence" value="ECO:0007669"/>
    <property type="project" value="UniProtKB-KW"/>
</dbReference>
<dbReference type="InterPro" id="IPR036412">
    <property type="entry name" value="HAD-like_sf"/>
</dbReference>
<name>A0A3N1P1A7_9GAMM</name>
<dbReference type="CDD" id="cd02612">
    <property type="entry name" value="HAD_PGPPase"/>
    <property type="match status" value="1"/>
</dbReference>
<dbReference type="PANTHER" id="PTHR43344:SF13">
    <property type="entry name" value="PHOSPHATASE RV3661-RELATED"/>
    <property type="match status" value="1"/>
</dbReference>
<keyword evidence="1" id="KW-0479">Metal-binding</keyword>
<dbReference type="RefSeq" id="WP_123638395.1">
    <property type="nucleotide sequence ID" value="NZ_RJUK01000001.1"/>
</dbReference>
<dbReference type="EMBL" id="RJUK01000001">
    <property type="protein sequence ID" value="ROQ21388.1"/>
    <property type="molecule type" value="Genomic_DNA"/>
</dbReference>
<dbReference type="NCBIfam" id="TIGR01488">
    <property type="entry name" value="HAD-SF-IB"/>
    <property type="match status" value="1"/>
</dbReference>
<dbReference type="SUPFAM" id="SSF56784">
    <property type="entry name" value="HAD-like"/>
    <property type="match status" value="1"/>
</dbReference>
<dbReference type="InterPro" id="IPR050582">
    <property type="entry name" value="HAD-like_SerB"/>
</dbReference>
<dbReference type="OrthoDB" id="9784466at2"/>
<dbReference type="InterPro" id="IPR006385">
    <property type="entry name" value="HAD_hydro_SerB1"/>
</dbReference>
<evidence type="ECO:0000256" key="1">
    <source>
        <dbReference type="ARBA" id="ARBA00022723"/>
    </source>
</evidence>
<proteinExistence type="predicted"/>
<dbReference type="GO" id="GO:0016787">
    <property type="term" value="F:hydrolase activity"/>
    <property type="evidence" value="ECO:0007669"/>
    <property type="project" value="UniProtKB-KW"/>
</dbReference>
<dbReference type="InterPro" id="IPR023214">
    <property type="entry name" value="HAD_sf"/>
</dbReference>
<dbReference type="Gene3D" id="1.20.1440.100">
    <property type="entry name" value="SG protein - dephosphorylation function"/>
    <property type="match status" value="1"/>
</dbReference>
<dbReference type="Gene3D" id="3.40.50.1000">
    <property type="entry name" value="HAD superfamily/HAD-like"/>
    <property type="match status" value="1"/>
</dbReference>
<dbReference type="Proteomes" id="UP000273643">
    <property type="component" value="Unassembled WGS sequence"/>
</dbReference>
<evidence type="ECO:0000313" key="5">
    <source>
        <dbReference type="Proteomes" id="UP000273643"/>
    </source>
</evidence>
<keyword evidence="3" id="KW-0460">Magnesium</keyword>
<accession>A0A3N1P1A7</accession>
<dbReference type="PANTHER" id="PTHR43344">
    <property type="entry name" value="PHOSPHOSERINE PHOSPHATASE"/>
    <property type="match status" value="1"/>
</dbReference>
<dbReference type="AlphaFoldDB" id="A0A3N1P1A7"/>
<reference evidence="4 5" key="1">
    <citation type="submission" date="2018-11" db="EMBL/GenBank/DDBJ databases">
        <title>Genomic Encyclopedia of Type Strains, Phase IV (KMG-IV): sequencing the most valuable type-strain genomes for metagenomic binning, comparative biology and taxonomic classification.</title>
        <authorList>
            <person name="Goeker M."/>
        </authorList>
    </citation>
    <scope>NUCLEOTIDE SEQUENCE [LARGE SCALE GENOMIC DNA]</scope>
    <source>
        <strain evidence="4 5">DSM 16974</strain>
    </source>
</reference>
<comment type="caution">
    <text evidence="4">The sequence shown here is derived from an EMBL/GenBank/DDBJ whole genome shotgun (WGS) entry which is preliminary data.</text>
</comment>
<dbReference type="NCBIfam" id="TIGR01490">
    <property type="entry name" value="HAD-SF-IB-hyp1"/>
    <property type="match status" value="1"/>
</dbReference>
<keyword evidence="2 4" id="KW-0378">Hydrolase</keyword>
<evidence type="ECO:0000313" key="4">
    <source>
        <dbReference type="EMBL" id="ROQ21388.1"/>
    </source>
</evidence>
<evidence type="ECO:0000256" key="3">
    <source>
        <dbReference type="ARBA" id="ARBA00022842"/>
    </source>
</evidence>
<sequence>MSLAIFDLDNTLIAGDSDHRWGEFLIHKALVDPGEYKSRNDDFYRAYQDGSLDIHEYLGFSLAPFASLSDQQVAELQREFLSEWIEPLMLDKAQALIQSHRDQGHQLLIITATNDVVTTPIAQRLGIPHLLASEAERGPGGYTGRPTGTPCFQGGKVTRLKEWLKEHPHALEHAHFYSDSANDLPLLESVGYPTAVDPDPRLAEAAQARQWPIISLRN</sequence>
<protein>
    <submittedName>
        <fullName evidence="4">HAD superfamily hydrolase (TIGR01490 family)</fullName>
    </submittedName>
</protein>
<dbReference type="Pfam" id="PF12710">
    <property type="entry name" value="HAD"/>
    <property type="match status" value="1"/>
</dbReference>
<evidence type="ECO:0000256" key="2">
    <source>
        <dbReference type="ARBA" id="ARBA00022801"/>
    </source>
</evidence>